<protein>
    <recommendedName>
        <fullName evidence="3">Adenosylcobinamide amidohydrolase</fullName>
    </recommendedName>
</protein>
<dbReference type="OrthoDB" id="34339at2"/>
<dbReference type="EMBL" id="AEDD01000001">
    <property type="protein sequence ID" value="EFM13166.1"/>
    <property type="molecule type" value="Genomic_DNA"/>
</dbReference>
<evidence type="ECO:0000313" key="1">
    <source>
        <dbReference type="EMBL" id="EFM13166.1"/>
    </source>
</evidence>
<organism evidence="1 2">
    <name type="scientific">Paenibacillus curdlanolyticus YK9</name>
    <dbReference type="NCBI Taxonomy" id="717606"/>
    <lineage>
        <taxon>Bacteria</taxon>
        <taxon>Bacillati</taxon>
        <taxon>Bacillota</taxon>
        <taxon>Bacilli</taxon>
        <taxon>Bacillales</taxon>
        <taxon>Paenibacillaceae</taxon>
        <taxon>Paenibacillus</taxon>
    </lineage>
</organism>
<dbReference type="Pfam" id="PF01955">
    <property type="entry name" value="CbiZ"/>
    <property type="match status" value="1"/>
</dbReference>
<dbReference type="eggNOG" id="COG1865">
    <property type="taxonomic scope" value="Bacteria"/>
</dbReference>
<dbReference type="RefSeq" id="WP_006036692.1">
    <property type="nucleotide sequence ID" value="NZ_AEDD01000001.1"/>
</dbReference>
<reference evidence="1 2" key="1">
    <citation type="submission" date="2010-07" db="EMBL/GenBank/DDBJ databases">
        <title>The draft genome of Paenibacillus curdlanolyticus YK9.</title>
        <authorList>
            <consortium name="US DOE Joint Genome Institute (JGI-PGF)"/>
            <person name="Lucas S."/>
            <person name="Copeland A."/>
            <person name="Lapidus A."/>
            <person name="Cheng J.-F."/>
            <person name="Bruce D."/>
            <person name="Goodwin L."/>
            <person name="Pitluck S."/>
            <person name="Land M.L."/>
            <person name="Hauser L."/>
            <person name="Chang Y.-J."/>
            <person name="Jeffries C."/>
            <person name="Anderson I.J."/>
            <person name="Johnson E."/>
            <person name="Loganathan U."/>
            <person name="Mulhopadhyay B."/>
            <person name="Kyrpides N."/>
            <person name="Woyke T.J."/>
        </authorList>
    </citation>
    <scope>NUCLEOTIDE SEQUENCE [LARGE SCALE GENOMIC DNA]</scope>
    <source>
        <strain evidence="1 2">YK9</strain>
    </source>
</reference>
<dbReference type="Proteomes" id="UP000005387">
    <property type="component" value="Unassembled WGS sequence"/>
</dbReference>
<accession>E0I4F2</accession>
<keyword evidence="2" id="KW-1185">Reference proteome</keyword>
<name>E0I4F2_9BACL</name>
<dbReference type="AlphaFoldDB" id="E0I4F2"/>
<dbReference type="InterPro" id="IPR052209">
    <property type="entry name" value="CbiZ"/>
</dbReference>
<proteinExistence type="predicted"/>
<dbReference type="PANTHER" id="PTHR35336:SF5">
    <property type="entry name" value="ADENOSYLCOBINAMIDE AMIDOHYDROLASE"/>
    <property type="match status" value="1"/>
</dbReference>
<sequence>MQPFRSEARFESRIWDGVVAELIDDRIVIHSAEPLRTLSNSVYRGGEATARQFVNWRVPLTYNSDHPTRDIEQQLAEWQCEASQAVVLMTAAKLTHASIMETENDRFRMFCLTTAGTSNAARAGSQRKVYDAWRPGTINTFLLFDGQLGESAMVNALMTAVEAKAAAIQDIGLRDSDNGLTATGTTTDAIVIGVSGSRTFGAIHDYAGTATTVGAAVGRLVYETVYESVQTQHQP</sequence>
<dbReference type="InterPro" id="IPR002808">
    <property type="entry name" value="AdoCbi_amidolase"/>
</dbReference>
<evidence type="ECO:0008006" key="3">
    <source>
        <dbReference type="Google" id="ProtNLM"/>
    </source>
</evidence>
<evidence type="ECO:0000313" key="2">
    <source>
        <dbReference type="Proteomes" id="UP000005387"/>
    </source>
</evidence>
<gene>
    <name evidence="1" type="ORF">PaecuDRAFT_0677</name>
</gene>
<dbReference type="PANTHER" id="PTHR35336">
    <property type="entry name" value="ADENOSYLCOBINAMIDE AMIDOHYDROLASE"/>
    <property type="match status" value="1"/>
</dbReference>
<dbReference type="STRING" id="717606.PaecuDRAFT_0677"/>